<dbReference type="EMBL" id="REFI01000005">
    <property type="protein sequence ID" value="RMA78974.1"/>
    <property type="molecule type" value="Genomic_DNA"/>
</dbReference>
<keyword evidence="1" id="KW-0812">Transmembrane</keyword>
<dbReference type="Proteomes" id="UP000267246">
    <property type="component" value="Unassembled WGS sequence"/>
</dbReference>
<sequence length="347" mass="39204">MFFKGTDFGGNLYLVIFVNLLIYIAILLSVPMLFLTILSFIKVKITNKKTIYIYAFSTGMFLMIGSMGFMKEGTIQIETWFHTPGELGGLKYTNGNVGLERTYTALIIGLSTLIGLTIVILGRYLFIKASKTDPHSSHEEHQHSDHLISFRDVDNPKAAWTAILMILSHRIIDGLVLGYGVAQFSGVGRNPNVALMVTFNLHLLLELVIVYYRQLQYGETKKRAILFNFITLLVLIPIMFFGAFVGPFMNKVGWLIPSLEILGGAVIVFMSIVELVPEFIHYRNESIRIIYGTLIMLAISIIFTAIILSFHSHTQPTGITITIEKAKEEVKFINRKLNLWKTCNLRI</sequence>
<gene>
    <name evidence="2" type="ORF">JN00_0018</name>
</gene>
<dbReference type="AlphaFoldDB" id="A0A3M0A3E4"/>
<feature type="transmembrane region" description="Helical" evidence="1">
    <location>
        <begin position="224"/>
        <end position="248"/>
    </location>
</feature>
<evidence type="ECO:0000313" key="3">
    <source>
        <dbReference type="Proteomes" id="UP000267246"/>
    </source>
</evidence>
<evidence type="ECO:0000313" key="2">
    <source>
        <dbReference type="EMBL" id="RMA78974.1"/>
    </source>
</evidence>
<feature type="transmembrane region" description="Helical" evidence="1">
    <location>
        <begin position="289"/>
        <end position="310"/>
    </location>
</feature>
<evidence type="ECO:0008006" key="4">
    <source>
        <dbReference type="Google" id="ProtNLM"/>
    </source>
</evidence>
<name>A0A3M0A3E4_9BACT</name>
<accession>A0A3M0A3E4</accession>
<dbReference type="RefSeq" id="WP_277870164.1">
    <property type="nucleotide sequence ID" value="NZ_CP137846.1"/>
</dbReference>
<proteinExistence type="predicted"/>
<reference evidence="2 3" key="1">
    <citation type="submission" date="2018-10" db="EMBL/GenBank/DDBJ databases">
        <title>Genomic Encyclopedia of Archaeal and Bacterial Type Strains, Phase II (KMG-II): from individual species to whole genera.</title>
        <authorList>
            <person name="Goeker M."/>
        </authorList>
    </citation>
    <scope>NUCLEOTIDE SEQUENCE [LARGE SCALE GENOMIC DNA]</scope>
    <source>
        <strain evidence="2 3">ATCC 29870</strain>
    </source>
</reference>
<protein>
    <recommendedName>
        <fullName evidence="4">ZIP Zinc transporter</fullName>
    </recommendedName>
</protein>
<feature type="transmembrane region" description="Helical" evidence="1">
    <location>
        <begin position="158"/>
        <end position="181"/>
    </location>
</feature>
<keyword evidence="1" id="KW-1133">Transmembrane helix</keyword>
<feature type="transmembrane region" description="Helical" evidence="1">
    <location>
        <begin position="51"/>
        <end position="70"/>
    </location>
</feature>
<evidence type="ECO:0000256" key="1">
    <source>
        <dbReference type="SAM" id="Phobius"/>
    </source>
</evidence>
<feature type="transmembrane region" description="Helical" evidence="1">
    <location>
        <begin position="103"/>
        <end position="126"/>
    </location>
</feature>
<keyword evidence="3" id="KW-1185">Reference proteome</keyword>
<comment type="caution">
    <text evidence="2">The sequence shown here is derived from an EMBL/GenBank/DDBJ whole genome shotgun (WGS) entry which is preliminary data.</text>
</comment>
<feature type="transmembrane region" description="Helical" evidence="1">
    <location>
        <begin position="254"/>
        <end position="277"/>
    </location>
</feature>
<organism evidence="2 3">
    <name type="scientific">Metamycoplasma subdolum</name>
    <dbReference type="NCBI Taxonomy" id="92407"/>
    <lineage>
        <taxon>Bacteria</taxon>
        <taxon>Bacillati</taxon>
        <taxon>Mycoplasmatota</taxon>
        <taxon>Mycoplasmoidales</taxon>
        <taxon>Metamycoplasmataceae</taxon>
        <taxon>Metamycoplasma</taxon>
    </lineage>
</organism>
<keyword evidence="1" id="KW-0472">Membrane</keyword>
<feature type="transmembrane region" description="Helical" evidence="1">
    <location>
        <begin position="12"/>
        <end position="39"/>
    </location>
</feature>
<feature type="transmembrane region" description="Helical" evidence="1">
    <location>
        <begin position="193"/>
        <end position="212"/>
    </location>
</feature>